<sequence length="44" mass="5051">MVERTSNVLCSFAKLELLEERRNLQLWAGSCGNACWDVLRLLDP</sequence>
<dbReference type="EMBL" id="GBRH01201205">
    <property type="protein sequence ID" value="JAD96690.1"/>
    <property type="molecule type" value="Transcribed_RNA"/>
</dbReference>
<protein>
    <submittedName>
        <fullName evidence="1">Uncharacterized protein</fullName>
    </submittedName>
</protein>
<dbReference type="AlphaFoldDB" id="A0A0A9EFS2"/>
<proteinExistence type="predicted"/>
<name>A0A0A9EFS2_ARUDO</name>
<reference evidence="1" key="2">
    <citation type="journal article" date="2015" name="Data Brief">
        <title>Shoot transcriptome of the giant reed, Arundo donax.</title>
        <authorList>
            <person name="Barrero R.A."/>
            <person name="Guerrero F.D."/>
            <person name="Moolhuijzen P."/>
            <person name="Goolsby J.A."/>
            <person name="Tidwell J."/>
            <person name="Bellgard S.E."/>
            <person name="Bellgard M.I."/>
        </authorList>
    </citation>
    <scope>NUCLEOTIDE SEQUENCE</scope>
    <source>
        <tissue evidence="1">Shoot tissue taken approximately 20 cm above the soil surface</tissue>
    </source>
</reference>
<reference evidence="1" key="1">
    <citation type="submission" date="2014-09" db="EMBL/GenBank/DDBJ databases">
        <authorList>
            <person name="Magalhaes I.L.F."/>
            <person name="Oliveira U."/>
            <person name="Santos F.R."/>
            <person name="Vidigal T.H.D.A."/>
            <person name="Brescovit A.D."/>
            <person name="Santos A.J."/>
        </authorList>
    </citation>
    <scope>NUCLEOTIDE SEQUENCE</scope>
    <source>
        <tissue evidence="1">Shoot tissue taken approximately 20 cm above the soil surface</tissue>
    </source>
</reference>
<evidence type="ECO:0000313" key="1">
    <source>
        <dbReference type="EMBL" id="JAD96690.1"/>
    </source>
</evidence>
<accession>A0A0A9EFS2</accession>
<organism evidence="1">
    <name type="scientific">Arundo donax</name>
    <name type="common">Giant reed</name>
    <name type="synonym">Donax arundinaceus</name>
    <dbReference type="NCBI Taxonomy" id="35708"/>
    <lineage>
        <taxon>Eukaryota</taxon>
        <taxon>Viridiplantae</taxon>
        <taxon>Streptophyta</taxon>
        <taxon>Embryophyta</taxon>
        <taxon>Tracheophyta</taxon>
        <taxon>Spermatophyta</taxon>
        <taxon>Magnoliopsida</taxon>
        <taxon>Liliopsida</taxon>
        <taxon>Poales</taxon>
        <taxon>Poaceae</taxon>
        <taxon>PACMAD clade</taxon>
        <taxon>Arundinoideae</taxon>
        <taxon>Arundineae</taxon>
        <taxon>Arundo</taxon>
    </lineage>
</organism>